<keyword evidence="4" id="KW-0858">Xylan degradation</keyword>
<dbReference type="InterPro" id="IPR011330">
    <property type="entry name" value="Glyco_hydro/deAcase_b/a-brl"/>
</dbReference>
<keyword evidence="2" id="KW-0812">Transmembrane</keyword>
<evidence type="ECO:0000313" key="5">
    <source>
        <dbReference type="Proteomes" id="UP000013523"/>
    </source>
</evidence>
<dbReference type="InterPro" id="IPR050248">
    <property type="entry name" value="Polysacc_deacetylase_ArnD"/>
</dbReference>
<protein>
    <submittedName>
        <fullName evidence="4">Putative xylanase/chitin deacetylase</fullName>
    </submittedName>
</protein>
<dbReference type="Gene3D" id="3.20.20.370">
    <property type="entry name" value="Glycoside hydrolase/deacetylase"/>
    <property type="match status" value="1"/>
</dbReference>
<name>R4K588_CLOPA</name>
<dbReference type="AlphaFoldDB" id="R4K588"/>
<gene>
    <name evidence="4" type="ORF">Clopa_0650</name>
</gene>
<keyword evidence="4" id="KW-0119">Carbohydrate metabolism</keyword>
<dbReference type="Pfam" id="PF01522">
    <property type="entry name" value="Polysacc_deac_1"/>
    <property type="match status" value="1"/>
</dbReference>
<dbReference type="GO" id="GO:0016798">
    <property type="term" value="F:hydrolase activity, acting on glycosyl bonds"/>
    <property type="evidence" value="ECO:0007669"/>
    <property type="project" value="UniProtKB-KW"/>
</dbReference>
<organism evidence="4 5">
    <name type="scientific">Clostridium pasteurianum BC1</name>
    <dbReference type="NCBI Taxonomy" id="86416"/>
    <lineage>
        <taxon>Bacteria</taxon>
        <taxon>Bacillati</taxon>
        <taxon>Bacillota</taxon>
        <taxon>Clostridia</taxon>
        <taxon>Eubacteriales</taxon>
        <taxon>Clostridiaceae</taxon>
        <taxon>Clostridium</taxon>
    </lineage>
</organism>
<keyword evidence="4" id="KW-0624">Polysaccharide degradation</keyword>
<feature type="compositionally biased region" description="Polar residues" evidence="1">
    <location>
        <begin position="46"/>
        <end position="72"/>
    </location>
</feature>
<proteinExistence type="predicted"/>
<evidence type="ECO:0000313" key="4">
    <source>
        <dbReference type="EMBL" id="AGK95694.1"/>
    </source>
</evidence>
<dbReference type="PANTHER" id="PTHR10587:SF125">
    <property type="entry name" value="POLYSACCHARIDE DEACETYLASE YHEN-RELATED"/>
    <property type="match status" value="1"/>
</dbReference>
<feature type="compositionally biased region" description="Low complexity" evidence="1">
    <location>
        <begin position="84"/>
        <end position="115"/>
    </location>
</feature>
<dbReference type="PANTHER" id="PTHR10587">
    <property type="entry name" value="GLYCOSYL TRANSFERASE-RELATED"/>
    <property type="match status" value="1"/>
</dbReference>
<dbReference type="GO" id="GO:0045493">
    <property type="term" value="P:xylan catabolic process"/>
    <property type="evidence" value="ECO:0007669"/>
    <property type="project" value="UniProtKB-KW"/>
</dbReference>
<reference evidence="4 5" key="1">
    <citation type="submission" date="2012-01" db="EMBL/GenBank/DDBJ databases">
        <title>Complete sequence of chromosome of Clostridium pasteurianum BC1.</title>
        <authorList>
            <consortium name="US DOE Joint Genome Institute"/>
            <person name="Lucas S."/>
            <person name="Han J."/>
            <person name="Lapidus A."/>
            <person name="Cheng J.-F."/>
            <person name="Goodwin L."/>
            <person name="Pitluck S."/>
            <person name="Peters L."/>
            <person name="Mikhailova N."/>
            <person name="Teshima H."/>
            <person name="Detter J.C."/>
            <person name="Han C."/>
            <person name="Tapia R."/>
            <person name="Land M."/>
            <person name="Hauser L."/>
            <person name="Kyrpides N."/>
            <person name="Ivanova N."/>
            <person name="Pagani I."/>
            <person name="Dunn J."/>
            <person name="Taghavi S."/>
            <person name="Francis A."/>
            <person name="van der Lelie D."/>
            <person name="Woyke T."/>
        </authorList>
    </citation>
    <scope>NUCLEOTIDE SEQUENCE [LARGE SCALE GENOMIC DNA]</scope>
    <source>
        <strain evidence="4 5">BC1</strain>
    </source>
</reference>
<dbReference type="PROSITE" id="PS51677">
    <property type="entry name" value="NODB"/>
    <property type="match status" value="1"/>
</dbReference>
<feature type="region of interest" description="Disordered" evidence="1">
    <location>
        <begin position="43"/>
        <end position="148"/>
    </location>
</feature>
<dbReference type="InterPro" id="IPR002509">
    <property type="entry name" value="NODB_dom"/>
</dbReference>
<dbReference type="STRING" id="86416.Clopa_0650"/>
<dbReference type="OrthoDB" id="258610at2"/>
<dbReference type="CDD" id="cd10944">
    <property type="entry name" value="CE4_SmPgdA_like"/>
    <property type="match status" value="1"/>
</dbReference>
<dbReference type="RefSeq" id="WP_015614020.1">
    <property type="nucleotide sequence ID" value="NC_021182.1"/>
</dbReference>
<dbReference type="Proteomes" id="UP000013523">
    <property type="component" value="Chromosome"/>
</dbReference>
<keyword evidence="2" id="KW-0472">Membrane</keyword>
<keyword evidence="5" id="KW-1185">Reference proteome</keyword>
<keyword evidence="4" id="KW-0326">Glycosidase</keyword>
<keyword evidence="4" id="KW-0378">Hydrolase</keyword>
<dbReference type="EMBL" id="CP003261">
    <property type="protein sequence ID" value="AGK95694.1"/>
    <property type="molecule type" value="Genomic_DNA"/>
</dbReference>
<dbReference type="eggNOG" id="COG0726">
    <property type="taxonomic scope" value="Bacteria"/>
</dbReference>
<dbReference type="HOGENOM" id="CLU_021264_6_2_9"/>
<dbReference type="SUPFAM" id="SSF88713">
    <property type="entry name" value="Glycoside hydrolase/deacetylase"/>
    <property type="match status" value="1"/>
</dbReference>
<dbReference type="PATRIC" id="fig|86416.3.peg.634"/>
<sequence length="333" mass="36960">MRKNRLNKGKYRKRNKFIIIVGMFIVCILFVGVGIKFTQRAKASSEAENNFKVQPISTDKNKIQNNTTNDQAKNNEKNTDNIKNVSSNSIDNTSSSDKNNAVNSTPSSNNSGNSEPSPPNNTMPPSGENGGSPPPPNNVEPPKNKVAYLTFDDGPSTTVTPEILDILKEENVHATFFVIGSYAEKNPDLLRREKAEGHSIGNHTYSHNYNYIYASTDNFINDLKKCDNVITSIVGDYDRSLIRFPGGSFNRQAYKQAAEAAGYRYVDWNCLNGDAEVSLASVDRLLLRFNQTFGNQDKLIILMHDAPAKKTTPKALPQIIQILKSKGYTFKGL</sequence>
<evidence type="ECO:0000256" key="2">
    <source>
        <dbReference type="SAM" id="Phobius"/>
    </source>
</evidence>
<feature type="transmembrane region" description="Helical" evidence="2">
    <location>
        <begin position="16"/>
        <end position="35"/>
    </location>
</feature>
<accession>R4K588</accession>
<keyword evidence="2" id="KW-1133">Transmembrane helix</keyword>
<evidence type="ECO:0000259" key="3">
    <source>
        <dbReference type="PROSITE" id="PS51677"/>
    </source>
</evidence>
<evidence type="ECO:0000256" key="1">
    <source>
        <dbReference type="SAM" id="MobiDB-lite"/>
    </source>
</evidence>
<feature type="domain" description="NodB homology" evidence="3">
    <location>
        <begin position="145"/>
        <end position="331"/>
    </location>
</feature>
<dbReference type="KEGG" id="cpas:Clopa_0650"/>
<dbReference type="GO" id="GO:0016810">
    <property type="term" value="F:hydrolase activity, acting on carbon-nitrogen (but not peptide) bonds"/>
    <property type="evidence" value="ECO:0007669"/>
    <property type="project" value="InterPro"/>
</dbReference>